<dbReference type="Proteomes" id="UP000235786">
    <property type="component" value="Unassembled WGS sequence"/>
</dbReference>
<dbReference type="PANTHER" id="PTHR24148">
    <property type="entry name" value="ANKYRIN REPEAT DOMAIN-CONTAINING PROTEIN 39 HOMOLOG-RELATED"/>
    <property type="match status" value="1"/>
</dbReference>
<dbReference type="OrthoDB" id="2157530at2759"/>
<dbReference type="EMBL" id="KZ613945">
    <property type="protein sequence ID" value="PMD40574.1"/>
    <property type="molecule type" value="Genomic_DNA"/>
</dbReference>
<dbReference type="STRING" id="1149755.A0A2J6RPY8"/>
<feature type="domain" description="Heterokaryon incompatibility" evidence="1">
    <location>
        <begin position="21"/>
        <end position="90"/>
    </location>
</feature>
<dbReference type="InterPro" id="IPR010730">
    <property type="entry name" value="HET"/>
</dbReference>
<proteinExistence type="predicted"/>
<feature type="non-terminal residue" evidence="2">
    <location>
        <position position="1"/>
    </location>
</feature>
<evidence type="ECO:0000313" key="2">
    <source>
        <dbReference type="EMBL" id="PMD40574.1"/>
    </source>
</evidence>
<sequence>NQQSEIKCSLVKKSLDHNPQFEALSYAWGAVGSEKDIIVNNVTIPVRRNLWDALFHLRKSEARHLWIDAVCIDQANTAERNHQVQQMSAIDIRIGSYRCEPFGTGSMFICMVDHE</sequence>
<dbReference type="AlphaFoldDB" id="A0A2J6RPY8"/>
<gene>
    <name evidence="2" type="ORF">L207DRAFT_427501</name>
</gene>
<evidence type="ECO:0000313" key="3">
    <source>
        <dbReference type="Proteomes" id="UP000235786"/>
    </source>
</evidence>
<reference evidence="2 3" key="1">
    <citation type="submission" date="2016-04" db="EMBL/GenBank/DDBJ databases">
        <title>A degradative enzymes factory behind the ericoid mycorrhizal symbiosis.</title>
        <authorList>
            <consortium name="DOE Joint Genome Institute"/>
            <person name="Martino E."/>
            <person name="Morin E."/>
            <person name="Grelet G."/>
            <person name="Kuo A."/>
            <person name="Kohler A."/>
            <person name="Daghino S."/>
            <person name="Barry K."/>
            <person name="Choi C."/>
            <person name="Cichocki N."/>
            <person name="Clum A."/>
            <person name="Copeland A."/>
            <person name="Hainaut M."/>
            <person name="Haridas S."/>
            <person name="Labutti K."/>
            <person name="Lindquist E."/>
            <person name="Lipzen A."/>
            <person name="Khouja H.-R."/>
            <person name="Murat C."/>
            <person name="Ohm R."/>
            <person name="Olson A."/>
            <person name="Spatafora J."/>
            <person name="Veneault-Fourrey C."/>
            <person name="Henrissat B."/>
            <person name="Grigoriev I."/>
            <person name="Martin F."/>
            <person name="Perotto S."/>
        </authorList>
    </citation>
    <scope>NUCLEOTIDE SEQUENCE [LARGE SCALE GENOMIC DNA]</scope>
    <source>
        <strain evidence="2 3">F</strain>
    </source>
</reference>
<keyword evidence="3" id="KW-1185">Reference proteome</keyword>
<dbReference type="PANTHER" id="PTHR24148:SF73">
    <property type="entry name" value="HET DOMAIN PROTEIN (AFU_ORTHOLOGUE AFUA_8G01020)"/>
    <property type="match status" value="1"/>
</dbReference>
<dbReference type="Pfam" id="PF06985">
    <property type="entry name" value="HET"/>
    <property type="match status" value="1"/>
</dbReference>
<dbReference type="InterPro" id="IPR052895">
    <property type="entry name" value="HetReg/Transcr_Mod"/>
</dbReference>
<protein>
    <recommendedName>
        <fullName evidence="1">Heterokaryon incompatibility domain-containing protein</fullName>
    </recommendedName>
</protein>
<organism evidence="2 3">
    <name type="scientific">Hyaloscypha variabilis (strain UAMH 11265 / GT02V1 / F)</name>
    <name type="common">Meliniomyces variabilis</name>
    <dbReference type="NCBI Taxonomy" id="1149755"/>
    <lineage>
        <taxon>Eukaryota</taxon>
        <taxon>Fungi</taxon>
        <taxon>Dikarya</taxon>
        <taxon>Ascomycota</taxon>
        <taxon>Pezizomycotina</taxon>
        <taxon>Leotiomycetes</taxon>
        <taxon>Helotiales</taxon>
        <taxon>Hyaloscyphaceae</taxon>
        <taxon>Hyaloscypha</taxon>
        <taxon>Hyaloscypha variabilis</taxon>
    </lineage>
</organism>
<accession>A0A2J6RPY8</accession>
<evidence type="ECO:0000259" key="1">
    <source>
        <dbReference type="Pfam" id="PF06985"/>
    </source>
</evidence>
<name>A0A2J6RPY8_HYAVF</name>